<dbReference type="AlphaFoldDB" id="A0AAW1RAN8"/>
<evidence type="ECO:0000313" key="2">
    <source>
        <dbReference type="Proteomes" id="UP001438707"/>
    </source>
</evidence>
<dbReference type="EMBL" id="JALJOS010000015">
    <property type="protein sequence ID" value="KAK9830749.1"/>
    <property type="molecule type" value="Genomic_DNA"/>
</dbReference>
<reference evidence="1 2" key="1">
    <citation type="journal article" date="2024" name="Nat. Commun.">
        <title>Phylogenomics reveals the evolutionary origins of lichenization in chlorophyte algae.</title>
        <authorList>
            <person name="Puginier C."/>
            <person name="Libourel C."/>
            <person name="Otte J."/>
            <person name="Skaloud P."/>
            <person name="Haon M."/>
            <person name="Grisel S."/>
            <person name="Petersen M."/>
            <person name="Berrin J.G."/>
            <person name="Delaux P.M."/>
            <person name="Dal Grande F."/>
            <person name="Keller J."/>
        </authorList>
    </citation>
    <scope>NUCLEOTIDE SEQUENCE [LARGE SCALE GENOMIC DNA]</scope>
    <source>
        <strain evidence="1 2">SAG 2145</strain>
    </source>
</reference>
<comment type="caution">
    <text evidence="1">The sequence shown here is derived from an EMBL/GenBank/DDBJ whole genome shotgun (WGS) entry which is preliminary data.</text>
</comment>
<dbReference type="SUPFAM" id="SSF51197">
    <property type="entry name" value="Clavaminate synthase-like"/>
    <property type="match status" value="1"/>
</dbReference>
<keyword evidence="2" id="KW-1185">Reference proteome</keyword>
<dbReference type="Gene3D" id="2.60.120.330">
    <property type="entry name" value="B-lactam Antibiotic, Isopenicillin N Synthase, Chain"/>
    <property type="match status" value="1"/>
</dbReference>
<sequence length="360" mass="39126">MPESPPTSTFSSKTCDITCISYEELTSGTAHQLCTKLQQGFGTGGLGIVTISDVPGLSQLRARLLPMAAQLASLPEAVLTGLEDPDSNHNFGWARGKEALEDGRPDLNKGSFYANPTVDRHTEDKHLLSMYPGFCRPNIWPANDLPELREAFRELGLLIIHVGCLLADHCGRMVAEHFPGTSADRLHNSIASSPCSKGRLLHYYPSHATSVAEASWCGWHTDVSSLTGLTSAMYLQNGQEVQNSDPAAGLYIRSSSGEVVKACIPHDHLAFQMGEAMQVHSGGFFKATPHCVRGAGGKESSGMSRNTFAVFIQPRWDEQMDIPPAAISANINVAHWTPNVTFGEFSEHKFQQYSQISVRG</sequence>
<accession>A0AAW1RAN8</accession>
<dbReference type="InterPro" id="IPR027443">
    <property type="entry name" value="IPNS-like_sf"/>
</dbReference>
<dbReference type="PANTHER" id="PTHR48420:SF1">
    <property type="entry name" value="NON-HAEM DIOXYGENASE N-TERMINAL DOMAIN-CONTAINING PROTEIN"/>
    <property type="match status" value="1"/>
</dbReference>
<evidence type="ECO:0000313" key="1">
    <source>
        <dbReference type="EMBL" id="KAK9830749.1"/>
    </source>
</evidence>
<dbReference type="Proteomes" id="UP001438707">
    <property type="component" value="Unassembled WGS sequence"/>
</dbReference>
<gene>
    <name evidence="1" type="ORF">WJX74_005164</name>
</gene>
<dbReference type="PANTHER" id="PTHR48420">
    <property type="entry name" value="NON-HAEM DIOXYGENASE N-TERMINAL DOMAIN-CONTAINING PROTEIN"/>
    <property type="match status" value="1"/>
</dbReference>
<organism evidence="1 2">
    <name type="scientific">Apatococcus lobatus</name>
    <dbReference type="NCBI Taxonomy" id="904363"/>
    <lineage>
        <taxon>Eukaryota</taxon>
        <taxon>Viridiplantae</taxon>
        <taxon>Chlorophyta</taxon>
        <taxon>core chlorophytes</taxon>
        <taxon>Trebouxiophyceae</taxon>
        <taxon>Chlorellales</taxon>
        <taxon>Chlorellaceae</taxon>
        <taxon>Apatococcus</taxon>
    </lineage>
</organism>
<evidence type="ECO:0008006" key="3">
    <source>
        <dbReference type="Google" id="ProtNLM"/>
    </source>
</evidence>
<name>A0AAW1RAN8_9CHLO</name>
<proteinExistence type="predicted"/>
<protein>
    <recommendedName>
        <fullName evidence="3">Non-haem dioxygenase N-terminal domain-containing protein</fullName>
    </recommendedName>
</protein>